<sequence length="330" mass="36755">MLYRTLKTLLMLVIVSLLLCGGSSAMQESTSKTEKTAIVVAAFGTTYPSAVDSLLAIVRDIETSYPHTPTQLAFTSNIIRKKWHSRANDQDYRKTHPEVPEYFYNIKNVLGTLADFQDQGYKTIVVQPTHLTHGEEYLDLEAYVEGLRSIKTVREHWQPFKQIALGRPLMGTWGPQFPYPEDITKLAEALKSDVTAAQKAGATLVYMGHGNELLSTALYYELEMEMNKLYPQVKTVIGLVEGHPDFDEVLVKTKAASNKKIMLKPLMIVAGDHATNDMASDEEDSWKALLQAAGFNVTPVLEGLGNNPAVRKRFIVHLQDAATEAGIELR</sequence>
<dbReference type="GO" id="GO:0016852">
    <property type="term" value="F:sirohydrochlorin cobaltochelatase activity"/>
    <property type="evidence" value="ECO:0007669"/>
    <property type="project" value="InterPro"/>
</dbReference>
<dbReference type="Pfam" id="PF06180">
    <property type="entry name" value="CbiK"/>
    <property type="match status" value="1"/>
</dbReference>
<dbReference type="AlphaFoldDB" id="A0A1M6NL58"/>
<dbReference type="STRING" id="1122189.SAMN02745165_03641"/>
<evidence type="ECO:0000313" key="3">
    <source>
        <dbReference type="Proteomes" id="UP000184171"/>
    </source>
</evidence>
<dbReference type="Proteomes" id="UP000184171">
    <property type="component" value="Unassembled WGS sequence"/>
</dbReference>
<feature type="signal peptide" evidence="1">
    <location>
        <begin position="1"/>
        <end position="25"/>
    </location>
</feature>
<dbReference type="EMBL" id="FQZT01000029">
    <property type="protein sequence ID" value="SHJ96459.1"/>
    <property type="molecule type" value="Genomic_DNA"/>
</dbReference>
<accession>A0A1M6NL58</accession>
<dbReference type="GO" id="GO:0019251">
    <property type="term" value="P:anaerobic cobalamin biosynthetic process"/>
    <property type="evidence" value="ECO:0007669"/>
    <property type="project" value="InterPro"/>
</dbReference>
<dbReference type="Gene3D" id="3.40.50.1400">
    <property type="match status" value="2"/>
</dbReference>
<protein>
    <submittedName>
        <fullName evidence="2">Sirohydrochlorin cobaltochelatase</fullName>
    </submittedName>
</protein>
<reference evidence="2 3" key="1">
    <citation type="submission" date="2016-11" db="EMBL/GenBank/DDBJ databases">
        <authorList>
            <person name="Jaros S."/>
            <person name="Januszkiewicz K."/>
            <person name="Wedrychowicz H."/>
        </authorList>
    </citation>
    <scope>NUCLEOTIDE SEQUENCE [LARGE SCALE GENOMIC DNA]</scope>
    <source>
        <strain evidence="2 3">DSM 5091</strain>
    </source>
</reference>
<proteinExistence type="predicted"/>
<organism evidence="2 3">
    <name type="scientific">Malonomonas rubra DSM 5091</name>
    <dbReference type="NCBI Taxonomy" id="1122189"/>
    <lineage>
        <taxon>Bacteria</taxon>
        <taxon>Pseudomonadati</taxon>
        <taxon>Thermodesulfobacteriota</taxon>
        <taxon>Desulfuromonadia</taxon>
        <taxon>Desulfuromonadales</taxon>
        <taxon>Geopsychrobacteraceae</taxon>
        <taxon>Malonomonas</taxon>
    </lineage>
</organism>
<gene>
    <name evidence="2" type="ORF">SAMN02745165_03641</name>
</gene>
<evidence type="ECO:0000256" key="1">
    <source>
        <dbReference type="SAM" id="SignalP"/>
    </source>
</evidence>
<evidence type="ECO:0000313" key="2">
    <source>
        <dbReference type="EMBL" id="SHJ96459.1"/>
    </source>
</evidence>
<dbReference type="InterPro" id="IPR010388">
    <property type="entry name" value="Anaerobic_Co-chelatase"/>
</dbReference>
<name>A0A1M6NL58_MALRU</name>
<keyword evidence="1" id="KW-0732">Signal</keyword>
<keyword evidence="3" id="KW-1185">Reference proteome</keyword>
<dbReference type="CDD" id="cd03413">
    <property type="entry name" value="CbiK_C"/>
    <property type="match status" value="1"/>
</dbReference>
<dbReference type="SUPFAM" id="SSF53800">
    <property type="entry name" value="Chelatase"/>
    <property type="match status" value="1"/>
</dbReference>
<feature type="chain" id="PRO_5012522694" evidence="1">
    <location>
        <begin position="26"/>
        <end position="330"/>
    </location>
</feature>